<name>A0A0V1LJD6_9BILA</name>
<proteinExistence type="predicted"/>
<gene>
    <name evidence="1" type="ORF">T02_9203</name>
</gene>
<evidence type="ECO:0000313" key="2">
    <source>
        <dbReference type="Proteomes" id="UP000054721"/>
    </source>
</evidence>
<accession>A0A0V1LJD6</accession>
<comment type="caution">
    <text evidence="1">The sequence shown here is derived from an EMBL/GenBank/DDBJ whole genome shotgun (WGS) entry which is preliminary data.</text>
</comment>
<dbReference type="EMBL" id="JYDW01000039">
    <property type="protein sequence ID" value="KRZ59627.1"/>
    <property type="molecule type" value="Genomic_DNA"/>
</dbReference>
<protein>
    <submittedName>
        <fullName evidence="1">Uncharacterized protein</fullName>
    </submittedName>
</protein>
<dbReference type="Proteomes" id="UP000054721">
    <property type="component" value="Unassembled WGS sequence"/>
</dbReference>
<keyword evidence="2" id="KW-1185">Reference proteome</keyword>
<dbReference type="AlphaFoldDB" id="A0A0V1LJD6"/>
<sequence length="95" mass="11056">MQASEYEVCTMRVLHNCNPFSKWTIIAVISNLLNEVALIFYSHAYNENPYNAYLDSLIKDKDKTKVKRNFKPLKNDVQLARMGSKLKLQNFVNTL</sequence>
<evidence type="ECO:0000313" key="1">
    <source>
        <dbReference type="EMBL" id="KRZ59627.1"/>
    </source>
</evidence>
<reference evidence="1 2" key="1">
    <citation type="submission" date="2015-05" db="EMBL/GenBank/DDBJ databases">
        <title>Evolution of Trichinella species and genotypes.</title>
        <authorList>
            <person name="Korhonen P.K."/>
            <person name="Edoardo P."/>
            <person name="Giuseppe L.R."/>
            <person name="Gasser R.B."/>
        </authorList>
    </citation>
    <scope>NUCLEOTIDE SEQUENCE [LARGE SCALE GENOMIC DNA]</scope>
    <source>
        <strain evidence="1">ISS10</strain>
    </source>
</reference>
<organism evidence="1 2">
    <name type="scientific">Trichinella nativa</name>
    <dbReference type="NCBI Taxonomy" id="6335"/>
    <lineage>
        <taxon>Eukaryota</taxon>
        <taxon>Metazoa</taxon>
        <taxon>Ecdysozoa</taxon>
        <taxon>Nematoda</taxon>
        <taxon>Enoplea</taxon>
        <taxon>Dorylaimia</taxon>
        <taxon>Trichinellida</taxon>
        <taxon>Trichinellidae</taxon>
        <taxon>Trichinella</taxon>
    </lineage>
</organism>